<gene>
    <name evidence="1" type="ORF">B9T62_30800</name>
</gene>
<proteinExistence type="predicted"/>
<dbReference type="Gene3D" id="3.30.565.10">
    <property type="entry name" value="Histidine kinase-like ATPase, C-terminal domain"/>
    <property type="match status" value="1"/>
</dbReference>
<dbReference type="InterPro" id="IPR036890">
    <property type="entry name" value="HATPase_C_sf"/>
</dbReference>
<reference evidence="1 2" key="1">
    <citation type="submission" date="2017-06" db="EMBL/GenBank/DDBJ databases">
        <title>Complete genome sequence of Paenibacillus donghaensis KCTC 13049T isolated from East Sea sediment, South Korea.</title>
        <authorList>
            <person name="Jung B.K."/>
            <person name="Hong S.-J."/>
            <person name="Shin J.-H."/>
        </authorList>
    </citation>
    <scope>NUCLEOTIDE SEQUENCE [LARGE SCALE GENOMIC DNA]</scope>
    <source>
        <strain evidence="1 2">KCTC 13049</strain>
    </source>
</reference>
<dbReference type="EMBL" id="CP021780">
    <property type="protein sequence ID" value="ASA24762.1"/>
    <property type="molecule type" value="Genomic_DNA"/>
</dbReference>
<sequence length="71" mass="7985">MPSSSVFRQEYKQGIPQTGLLTVGLTQDTGTSVTFKPETEMFGRGFNRVQLEERRQQLLSAYPSLSILIYG</sequence>
<evidence type="ECO:0000313" key="2">
    <source>
        <dbReference type="Proteomes" id="UP000249890"/>
    </source>
</evidence>
<evidence type="ECO:0000313" key="1">
    <source>
        <dbReference type="EMBL" id="ASA24762.1"/>
    </source>
</evidence>
<dbReference type="KEGG" id="pdh:B9T62_30800"/>
<dbReference type="RefSeq" id="WP_087918730.1">
    <property type="nucleotide sequence ID" value="NZ_CP021780.1"/>
</dbReference>
<accession>A0A2Z2KSX3</accession>
<name>A0A2Z2KSX3_9BACL</name>
<protein>
    <submittedName>
        <fullName evidence="1">Uncharacterized protein</fullName>
    </submittedName>
</protein>
<organism evidence="1 2">
    <name type="scientific">Paenibacillus donghaensis</name>
    <dbReference type="NCBI Taxonomy" id="414771"/>
    <lineage>
        <taxon>Bacteria</taxon>
        <taxon>Bacillati</taxon>
        <taxon>Bacillota</taxon>
        <taxon>Bacilli</taxon>
        <taxon>Bacillales</taxon>
        <taxon>Paenibacillaceae</taxon>
        <taxon>Paenibacillus</taxon>
    </lineage>
</organism>
<dbReference type="Proteomes" id="UP000249890">
    <property type="component" value="Chromosome"/>
</dbReference>
<keyword evidence="2" id="KW-1185">Reference proteome</keyword>
<dbReference type="AlphaFoldDB" id="A0A2Z2KSX3"/>